<protein>
    <submittedName>
        <fullName evidence="1">Uncharacterized protein</fullName>
    </submittedName>
</protein>
<proteinExistence type="predicted"/>
<evidence type="ECO:0000313" key="2">
    <source>
        <dbReference type="Proteomes" id="UP000790377"/>
    </source>
</evidence>
<dbReference type="Proteomes" id="UP000790377">
    <property type="component" value="Unassembled WGS sequence"/>
</dbReference>
<reference evidence="1" key="1">
    <citation type="journal article" date="2021" name="New Phytol.">
        <title>Evolutionary innovations through gain and loss of genes in the ectomycorrhizal Boletales.</title>
        <authorList>
            <person name="Wu G."/>
            <person name="Miyauchi S."/>
            <person name="Morin E."/>
            <person name="Kuo A."/>
            <person name="Drula E."/>
            <person name="Varga T."/>
            <person name="Kohler A."/>
            <person name="Feng B."/>
            <person name="Cao Y."/>
            <person name="Lipzen A."/>
            <person name="Daum C."/>
            <person name="Hundley H."/>
            <person name="Pangilinan J."/>
            <person name="Johnson J."/>
            <person name="Barry K."/>
            <person name="LaButti K."/>
            <person name="Ng V."/>
            <person name="Ahrendt S."/>
            <person name="Min B."/>
            <person name="Choi I.G."/>
            <person name="Park H."/>
            <person name="Plett J.M."/>
            <person name="Magnuson J."/>
            <person name="Spatafora J.W."/>
            <person name="Nagy L.G."/>
            <person name="Henrissat B."/>
            <person name="Grigoriev I.V."/>
            <person name="Yang Z.L."/>
            <person name="Xu J."/>
            <person name="Martin F.M."/>
        </authorList>
    </citation>
    <scope>NUCLEOTIDE SEQUENCE</scope>
    <source>
        <strain evidence="1">ATCC 28755</strain>
    </source>
</reference>
<keyword evidence="2" id="KW-1185">Reference proteome</keyword>
<name>A0ACB8ASJ2_9AGAM</name>
<accession>A0ACB8ASJ2</accession>
<comment type="caution">
    <text evidence="1">The sequence shown here is derived from an EMBL/GenBank/DDBJ whole genome shotgun (WGS) entry which is preliminary data.</text>
</comment>
<dbReference type="EMBL" id="MU267594">
    <property type="protein sequence ID" value="KAH7915993.1"/>
    <property type="molecule type" value="Genomic_DNA"/>
</dbReference>
<evidence type="ECO:0000313" key="1">
    <source>
        <dbReference type="EMBL" id="KAH7915993.1"/>
    </source>
</evidence>
<sequence length="204" mass="22353">MKGPWTLAAQGGIRDLGVTPLGTGQKKMYLQRSCSIGNHSHDVVTAIADPKKKIIPRIRGQNFDRIFCEVVDREPELLALVAIIERLFRFGVALEGKPSDKITSVPGDILNQVLSIREGRDAIVAPCLAEEILGESFTQALVLGNGPRHIAATHDSVPLVRTVALRLQVLQRHRAQAHATPTTVRSRVGVQERYEHGLAKPLAR</sequence>
<gene>
    <name evidence="1" type="ORF">BJ138DRAFT_762123</name>
</gene>
<organism evidence="1 2">
    <name type="scientific">Hygrophoropsis aurantiaca</name>
    <dbReference type="NCBI Taxonomy" id="72124"/>
    <lineage>
        <taxon>Eukaryota</taxon>
        <taxon>Fungi</taxon>
        <taxon>Dikarya</taxon>
        <taxon>Basidiomycota</taxon>
        <taxon>Agaricomycotina</taxon>
        <taxon>Agaricomycetes</taxon>
        <taxon>Agaricomycetidae</taxon>
        <taxon>Boletales</taxon>
        <taxon>Coniophorineae</taxon>
        <taxon>Hygrophoropsidaceae</taxon>
        <taxon>Hygrophoropsis</taxon>
    </lineage>
</organism>